<dbReference type="AlphaFoldDB" id="I4C3F9"/>
<dbReference type="Proteomes" id="UP000006055">
    <property type="component" value="Chromosome"/>
</dbReference>
<reference evidence="3" key="1">
    <citation type="submission" date="2012-06" db="EMBL/GenBank/DDBJ databases">
        <title>Complete sequence of chromosome of Desulfomonile tiedjei DSM 6799.</title>
        <authorList>
            <person name="Lucas S."/>
            <person name="Copeland A."/>
            <person name="Lapidus A."/>
            <person name="Glavina del Rio T."/>
            <person name="Dalin E."/>
            <person name="Tice H."/>
            <person name="Bruce D."/>
            <person name="Goodwin L."/>
            <person name="Pitluck S."/>
            <person name="Peters L."/>
            <person name="Ovchinnikova G."/>
            <person name="Zeytun A."/>
            <person name="Lu M."/>
            <person name="Kyrpides N."/>
            <person name="Mavromatis K."/>
            <person name="Ivanova N."/>
            <person name="Brettin T."/>
            <person name="Detter J.C."/>
            <person name="Han C."/>
            <person name="Larimer F."/>
            <person name="Land M."/>
            <person name="Hauser L."/>
            <person name="Markowitz V."/>
            <person name="Cheng J.-F."/>
            <person name="Hugenholtz P."/>
            <person name="Woyke T."/>
            <person name="Wu D."/>
            <person name="Spring S."/>
            <person name="Schroeder M."/>
            <person name="Brambilla E."/>
            <person name="Klenk H.-P."/>
            <person name="Eisen J.A."/>
        </authorList>
    </citation>
    <scope>NUCLEOTIDE SEQUENCE [LARGE SCALE GENOMIC DNA]</scope>
    <source>
        <strain evidence="3">ATCC 49306 / DSM 6799 / DCB-1</strain>
    </source>
</reference>
<name>I4C3F9_DESTA</name>
<organism evidence="2 3">
    <name type="scientific">Desulfomonile tiedjei (strain ATCC 49306 / DSM 6799 / DCB-1)</name>
    <dbReference type="NCBI Taxonomy" id="706587"/>
    <lineage>
        <taxon>Bacteria</taxon>
        <taxon>Pseudomonadati</taxon>
        <taxon>Thermodesulfobacteriota</taxon>
        <taxon>Desulfomonilia</taxon>
        <taxon>Desulfomonilales</taxon>
        <taxon>Desulfomonilaceae</taxon>
        <taxon>Desulfomonile</taxon>
    </lineage>
</organism>
<evidence type="ECO:0000313" key="2">
    <source>
        <dbReference type="EMBL" id="AFM24100.1"/>
    </source>
</evidence>
<dbReference type="EMBL" id="CP003360">
    <property type="protein sequence ID" value="AFM24100.1"/>
    <property type="molecule type" value="Genomic_DNA"/>
</dbReference>
<dbReference type="KEGG" id="dti:Desti_1388"/>
<proteinExistence type="predicted"/>
<evidence type="ECO:0000259" key="1">
    <source>
        <dbReference type="Pfam" id="PF14252"/>
    </source>
</evidence>
<keyword evidence="3" id="KW-1185">Reference proteome</keyword>
<dbReference type="eggNOG" id="COG3386">
    <property type="taxonomic scope" value="Bacteria"/>
</dbReference>
<protein>
    <recommendedName>
        <fullName evidence="1">DUF4347 domain-containing protein</fullName>
    </recommendedName>
</protein>
<gene>
    <name evidence="2" type="ordered locus">Desti_1388</name>
</gene>
<evidence type="ECO:0000313" key="3">
    <source>
        <dbReference type="Proteomes" id="UP000006055"/>
    </source>
</evidence>
<dbReference type="InterPro" id="IPR025592">
    <property type="entry name" value="DUF4347"/>
</dbReference>
<accession>I4C3F9</accession>
<sequence length="493" mass="57915">MFVREMVLEQLEERIVLDGAVANAHDVQDQTSHTDLVDSLGWIYVENDWWFNDDGSGWWFNQNTGWWWNQNDEWWFKNDKGFDYWYHGVHQYWAEENSTGAWFWWDDVNDHTWEAAFSWSYDWDNRMWCWNDWNGSQYFRDSSHYFYQSHDSCQIHVNLNGQWYENPEGLPTNIDLYDGNWHQMDAVESFRYGNHYGHWGYEWGSRINGQLYRDVIYYPDESNDHGYSYIYYVSNGQIIGTYLYVSDDVDYLGNGKFLAISIEGHTATCKLWDVSVRPESASDDRFLLEWTGYNMLSDFDYFDDPLRVLFINTTQESSNYKISYLENNTIVFKYWDSSDFTIGELVSDLRSLSQAFARQIDTVAIDDHGYYNVIKIGDDYVSYGQPQTGSGWTSRLVTEYESAFREWGSLMSSDGQIQFYNCYVAGGSGDIGAWSKQLLSTISQYTNADVFANDDLAKVVFDSNTGALVSVENWDADWRSNTSLTFDSLYLWA</sequence>
<feature type="domain" description="DUF4347" evidence="1">
    <location>
        <begin position="360"/>
        <end position="456"/>
    </location>
</feature>
<dbReference type="Pfam" id="PF14252">
    <property type="entry name" value="DUF4347"/>
    <property type="match status" value="1"/>
</dbReference>
<dbReference type="HOGENOM" id="CLU_692094_0_0_7"/>